<dbReference type="EMBL" id="JAATIP010000310">
    <property type="protein sequence ID" value="KAF4352602.1"/>
    <property type="molecule type" value="Genomic_DNA"/>
</dbReference>
<evidence type="ECO:0000313" key="3">
    <source>
        <dbReference type="Proteomes" id="UP000525078"/>
    </source>
</evidence>
<feature type="compositionally biased region" description="Basic and acidic residues" evidence="1">
    <location>
        <begin position="82"/>
        <end position="92"/>
    </location>
</feature>
<feature type="non-terminal residue" evidence="2">
    <location>
        <position position="1"/>
    </location>
</feature>
<protein>
    <submittedName>
        <fullName evidence="2">Uncharacterized protein</fullName>
    </submittedName>
</protein>
<sequence length="104" mass="11289">MPKIGFPLLQNPLLPKKTTMRASTPPTMGNGLQAEFMESSMARSTSLSTPEGEVNSLMQQVADDYGLKVSVGQPQPGAHVGPTKETEKVHEDNLSRRLVELKAK</sequence>
<evidence type="ECO:0000313" key="2">
    <source>
        <dbReference type="EMBL" id="KAF4352602.1"/>
    </source>
</evidence>
<feature type="region of interest" description="Disordered" evidence="1">
    <location>
        <begin position="69"/>
        <end position="92"/>
    </location>
</feature>
<dbReference type="AlphaFoldDB" id="A0A7J6E2J4"/>
<comment type="caution">
    <text evidence="2">The sequence shown here is derived from an EMBL/GenBank/DDBJ whole genome shotgun (WGS) entry which is preliminary data.</text>
</comment>
<evidence type="ECO:0000256" key="1">
    <source>
        <dbReference type="SAM" id="MobiDB-lite"/>
    </source>
</evidence>
<dbReference type="Proteomes" id="UP000525078">
    <property type="component" value="Unassembled WGS sequence"/>
</dbReference>
<proteinExistence type="predicted"/>
<reference evidence="2 3" key="1">
    <citation type="journal article" date="2020" name="bioRxiv">
        <title>Sequence and annotation of 42 cannabis genomes reveals extensive copy number variation in cannabinoid synthesis and pathogen resistance genes.</title>
        <authorList>
            <person name="Mckernan K.J."/>
            <person name="Helbert Y."/>
            <person name="Kane L.T."/>
            <person name="Ebling H."/>
            <person name="Zhang L."/>
            <person name="Liu B."/>
            <person name="Eaton Z."/>
            <person name="Mclaughlin S."/>
            <person name="Kingan S."/>
            <person name="Baybayan P."/>
            <person name="Concepcion G."/>
            <person name="Jordan M."/>
            <person name="Riva A."/>
            <person name="Barbazuk W."/>
            <person name="Harkins T."/>
        </authorList>
    </citation>
    <scope>NUCLEOTIDE SEQUENCE [LARGE SCALE GENOMIC DNA]</scope>
    <source>
        <strain evidence="3">cv. Jamaican Lion 4</strain>
        <tissue evidence="2">Leaf</tissue>
    </source>
</reference>
<organism evidence="2 3">
    <name type="scientific">Cannabis sativa</name>
    <name type="common">Hemp</name>
    <name type="synonym">Marijuana</name>
    <dbReference type="NCBI Taxonomy" id="3483"/>
    <lineage>
        <taxon>Eukaryota</taxon>
        <taxon>Viridiplantae</taxon>
        <taxon>Streptophyta</taxon>
        <taxon>Embryophyta</taxon>
        <taxon>Tracheophyta</taxon>
        <taxon>Spermatophyta</taxon>
        <taxon>Magnoliopsida</taxon>
        <taxon>eudicotyledons</taxon>
        <taxon>Gunneridae</taxon>
        <taxon>Pentapetalae</taxon>
        <taxon>rosids</taxon>
        <taxon>fabids</taxon>
        <taxon>Rosales</taxon>
        <taxon>Cannabaceae</taxon>
        <taxon>Cannabis</taxon>
    </lineage>
</organism>
<accession>A0A7J6E2J4</accession>
<name>A0A7J6E2J4_CANSA</name>
<gene>
    <name evidence="2" type="ORF">F8388_019665</name>
</gene>
<dbReference type="Gene3D" id="6.10.250.440">
    <property type="match status" value="1"/>
</dbReference>